<dbReference type="SUPFAM" id="SSF52540">
    <property type="entry name" value="P-loop containing nucleoside triphosphate hydrolases"/>
    <property type="match status" value="2"/>
</dbReference>
<dbReference type="Proteomes" id="UP000011083">
    <property type="component" value="Unassembled WGS sequence"/>
</dbReference>
<feature type="domain" description="AAA+ ATPase" evidence="2">
    <location>
        <begin position="262"/>
        <end position="397"/>
    </location>
</feature>
<name>L8HI90_ACACF</name>
<evidence type="ECO:0000259" key="2">
    <source>
        <dbReference type="SMART" id="SM00382"/>
    </source>
</evidence>
<dbReference type="GO" id="GO:0051228">
    <property type="term" value="P:mitotic spindle disassembly"/>
    <property type="evidence" value="ECO:0007669"/>
    <property type="project" value="TreeGrafter"/>
</dbReference>
<dbReference type="KEGG" id="acan:ACA1_176030"/>
<evidence type="ECO:0000313" key="4">
    <source>
        <dbReference type="Proteomes" id="UP000011083"/>
    </source>
</evidence>
<dbReference type="GO" id="GO:0005634">
    <property type="term" value="C:nucleus"/>
    <property type="evidence" value="ECO:0007669"/>
    <property type="project" value="TreeGrafter"/>
</dbReference>
<dbReference type="PROSITE" id="PS00674">
    <property type="entry name" value="AAA"/>
    <property type="match status" value="2"/>
</dbReference>
<dbReference type="GO" id="GO:0034098">
    <property type="term" value="C:VCP-NPL4-UFD1 AAA ATPase complex"/>
    <property type="evidence" value="ECO:0007669"/>
    <property type="project" value="TreeGrafter"/>
</dbReference>
<dbReference type="InterPro" id="IPR003960">
    <property type="entry name" value="ATPase_AAA_CS"/>
</dbReference>
<dbReference type="InterPro" id="IPR041569">
    <property type="entry name" value="AAA_lid_3"/>
</dbReference>
<feature type="domain" description="AAA+ ATPase" evidence="2">
    <location>
        <begin position="532"/>
        <end position="672"/>
    </location>
</feature>
<protein>
    <submittedName>
        <fullName evidence="3">ATPase, AAA domain containing protein</fullName>
    </submittedName>
</protein>
<dbReference type="Pfam" id="PF00004">
    <property type="entry name" value="AAA"/>
    <property type="match status" value="2"/>
</dbReference>
<sequence>MDRTRHQVWRVLPPAREDEGSGKCRLSVGTMRAMGLSLAAPLVLRTPNKEVLVRAYPSRQEGESALVEVDQLVCRALASGMKERGGEQQHGKLGGDGEEEASLSACSVVSAQSVSLIPLTPCSATEPELRCHLERLVVKSDFTVGSANGPFHFRVGSTVPEAAFVQIHSSTKMSLVTEHAASPLELGLHTQRALQSKQTQTTTDESEDEAPTGETSREKQDKGKGGAIDSIGGLKGGLASLRELVYFSLVAPEALKRFSIEPPKGLLLKGPSGVGKTLLARTVARHYDIPLVAVNGGELYTAYAGQTESRLRKVFEKAGKLQPSIVFIDEIDALCPKREDAQSTESRVVAQLLTLMDGLRQRTRVLVVAATNRPNSLDPALRRPGRFDREIEVRPPDEDERLDILRVHTRAMPLHREVDLQQVAGLTVGFVGADLAALCREAALLAIKRYLHMARDASSGDPTPTAGHVTPEDFEQVLAKMYGSCRRGMIVDVNKTGWDDIGGLGSIKQKLMETVEWPILYKATFQRFGIEPSRGILLVGPPGGGKTTIAKAIASSCNQSFFSLNAASLYSPYLGDSEALIRDTFKKARQNSPAVVFIDEIDCIVAKRATPGEGSADGVQARVLSTLLNELDGVERSAGVLLLAATNRLDMLDSALIRPGRIDQVLQIPLPDQQTRQQILEVHSRQMALEPDVRLATIAEQTESWSGAELQSLCQEAALVSLRRDLLAARVTMADFATAKRAVTRGLSLREWSQERQEKGLSWGV</sequence>
<dbReference type="STRING" id="1257118.L8HI90"/>
<dbReference type="GO" id="GO:0030970">
    <property type="term" value="P:retrograde protein transport, ER to cytosol"/>
    <property type="evidence" value="ECO:0007669"/>
    <property type="project" value="TreeGrafter"/>
</dbReference>
<dbReference type="VEuPathDB" id="AmoebaDB:ACA1_176030"/>
<dbReference type="PANTHER" id="PTHR23077:SF194">
    <property type="entry name" value="ATPASE FAMILY GENE 2 PROTEIN HOMOLOG B"/>
    <property type="match status" value="1"/>
</dbReference>
<dbReference type="OMA" id="ECPKGVL"/>
<dbReference type="RefSeq" id="XP_004356825.1">
    <property type="nucleotide sequence ID" value="XM_004356772.1"/>
</dbReference>
<dbReference type="PANTHER" id="PTHR23077">
    <property type="entry name" value="AAA-FAMILY ATPASE"/>
    <property type="match status" value="1"/>
</dbReference>
<dbReference type="InterPro" id="IPR003593">
    <property type="entry name" value="AAA+_ATPase"/>
</dbReference>
<dbReference type="InterPro" id="IPR027417">
    <property type="entry name" value="P-loop_NTPase"/>
</dbReference>
<proteinExistence type="predicted"/>
<dbReference type="GeneID" id="14925960"/>
<keyword evidence="4" id="KW-1185">Reference proteome</keyword>
<dbReference type="GO" id="GO:0097352">
    <property type="term" value="P:autophagosome maturation"/>
    <property type="evidence" value="ECO:0007669"/>
    <property type="project" value="TreeGrafter"/>
</dbReference>
<reference evidence="3 4" key="1">
    <citation type="journal article" date="2013" name="Genome Biol.">
        <title>Genome of Acanthamoeba castellanii highlights extensive lateral gene transfer and early evolution of tyrosine kinase signaling.</title>
        <authorList>
            <person name="Clarke M."/>
            <person name="Lohan A.J."/>
            <person name="Liu B."/>
            <person name="Lagkouvardos I."/>
            <person name="Roy S."/>
            <person name="Zafar N."/>
            <person name="Bertelli C."/>
            <person name="Schilde C."/>
            <person name="Kianianmomeni A."/>
            <person name="Burglin T.R."/>
            <person name="Frech C."/>
            <person name="Turcotte B."/>
            <person name="Kopec K.O."/>
            <person name="Synnott J.M."/>
            <person name="Choo C."/>
            <person name="Paponov I."/>
            <person name="Finkler A."/>
            <person name="Soon Heng Tan C."/>
            <person name="Hutchins A.P."/>
            <person name="Weinmeier T."/>
            <person name="Rattei T."/>
            <person name="Chu J.S."/>
            <person name="Gimenez G."/>
            <person name="Irimia M."/>
            <person name="Rigden D.J."/>
            <person name="Fitzpatrick D.A."/>
            <person name="Lorenzo-Morales J."/>
            <person name="Bateman A."/>
            <person name="Chiu C.H."/>
            <person name="Tang P."/>
            <person name="Hegemann P."/>
            <person name="Fromm H."/>
            <person name="Raoult D."/>
            <person name="Greub G."/>
            <person name="Miranda-Saavedra D."/>
            <person name="Chen N."/>
            <person name="Nash P."/>
            <person name="Ginger M.L."/>
            <person name="Horn M."/>
            <person name="Schaap P."/>
            <person name="Caler L."/>
            <person name="Loftus B."/>
        </authorList>
    </citation>
    <scope>NUCLEOTIDE SEQUENCE [LARGE SCALE GENOMIC DNA]</scope>
    <source>
        <strain evidence="3 4">Neff</strain>
    </source>
</reference>
<organism evidence="3 4">
    <name type="scientific">Acanthamoeba castellanii (strain ATCC 30010 / Neff)</name>
    <dbReference type="NCBI Taxonomy" id="1257118"/>
    <lineage>
        <taxon>Eukaryota</taxon>
        <taxon>Amoebozoa</taxon>
        <taxon>Discosea</taxon>
        <taxon>Longamoebia</taxon>
        <taxon>Centramoebida</taxon>
        <taxon>Acanthamoebidae</taxon>
        <taxon>Acanthamoeba</taxon>
    </lineage>
</organism>
<gene>
    <name evidence="3" type="ORF">ACA1_176030</name>
</gene>
<dbReference type="CDD" id="cd19503">
    <property type="entry name" value="RecA-like_CDC48_NLV2_r1-like"/>
    <property type="match status" value="1"/>
</dbReference>
<dbReference type="FunFam" id="3.40.50.300:FF:001440">
    <property type="entry name" value="ATPase, AAA family protein"/>
    <property type="match status" value="1"/>
</dbReference>
<dbReference type="SMART" id="SM00382">
    <property type="entry name" value="AAA"/>
    <property type="match status" value="2"/>
</dbReference>
<dbReference type="Pfam" id="PF17862">
    <property type="entry name" value="AAA_lid_3"/>
    <property type="match status" value="2"/>
</dbReference>
<dbReference type="InterPro" id="IPR050168">
    <property type="entry name" value="AAA_ATPase_domain"/>
</dbReference>
<evidence type="ECO:0000313" key="3">
    <source>
        <dbReference type="EMBL" id="ELR24925.1"/>
    </source>
</evidence>
<dbReference type="Gene3D" id="3.40.50.300">
    <property type="entry name" value="P-loop containing nucleotide triphosphate hydrolases"/>
    <property type="match status" value="2"/>
</dbReference>
<dbReference type="GO" id="GO:0031593">
    <property type="term" value="F:polyubiquitin modification-dependent protein binding"/>
    <property type="evidence" value="ECO:0007669"/>
    <property type="project" value="TreeGrafter"/>
</dbReference>
<feature type="region of interest" description="Disordered" evidence="1">
    <location>
        <begin position="191"/>
        <end position="228"/>
    </location>
</feature>
<dbReference type="SMR" id="L8HI90"/>
<dbReference type="EMBL" id="KB007811">
    <property type="protein sequence ID" value="ELR24925.1"/>
    <property type="molecule type" value="Genomic_DNA"/>
</dbReference>
<feature type="compositionally biased region" description="Basic and acidic residues" evidence="1">
    <location>
        <begin position="215"/>
        <end position="224"/>
    </location>
</feature>
<dbReference type="OrthoDB" id="5421at2759"/>
<evidence type="ECO:0000256" key="1">
    <source>
        <dbReference type="SAM" id="MobiDB-lite"/>
    </source>
</evidence>
<dbReference type="AlphaFoldDB" id="L8HI90"/>
<dbReference type="InterPro" id="IPR003959">
    <property type="entry name" value="ATPase_AAA_core"/>
</dbReference>
<dbReference type="Gene3D" id="1.10.8.60">
    <property type="match status" value="2"/>
</dbReference>
<dbReference type="GO" id="GO:0005829">
    <property type="term" value="C:cytosol"/>
    <property type="evidence" value="ECO:0007669"/>
    <property type="project" value="TreeGrafter"/>
</dbReference>
<dbReference type="GO" id="GO:0005524">
    <property type="term" value="F:ATP binding"/>
    <property type="evidence" value="ECO:0007669"/>
    <property type="project" value="InterPro"/>
</dbReference>
<dbReference type="GO" id="GO:0016887">
    <property type="term" value="F:ATP hydrolysis activity"/>
    <property type="evidence" value="ECO:0007669"/>
    <property type="project" value="InterPro"/>
</dbReference>
<accession>L8HI90</accession>
<dbReference type="FunFam" id="3.40.50.300:FF:003783">
    <property type="entry name" value="Transitional endoplasmic reticulum ATPase TER94-like Protein"/>
    <property type="match status" value="1"/>
</dbReference>